<dbReference type="AlphaFoldDB" id="A0A2Z6M7C4"/>
<keyword evidence="3" id="KW-1185">Reference proteome</keyword>
<gene>
    <name evidence="2" type="ORF">TSUD_295750</name>
</gene>
<organism evidence="2 3">
    <name type="scientific">Trifolium subterraneum</name>
    <name type="common">Subterranean clover</name>
    <dbReference type="NCBI Taxonomy" id="3900"/>
    <lineage>
        <taxon>Eukaryota</taxon>
        <taxon>Viridiplantae</taxon>
        <taxon>Streptophyta</taxon>
        <taxon>Embryophyta</taxon>
        <taxon>Tracheophyta</taxon>
        <taxon>Spermatophyta</taxon>
        <taxon>Magnoliopsida</taxon>
        <taxon>eudicotyledons</taxon>
        <taxon>Gunneridae</taxon>
        <taxon>Pentapetalae</taxon>
        <taxon>rosids</taxon>
        <taxon>fabids</taxon>
        <taxon>Fabales</taxon>
        <taxon>Fabaceae</taxon>
        <taxon>Papilionoideae</taxon>
        <taxon>50 kb inversion clade</taxon>
        <taxon>NPAAA clade</taxon>
        <taxon>Hologalegina</taxon>
        <taxon>IRL clade</taxon>
        <taxon>Trifolieae</taxon>
        <taxon>Trifolium</taxon>
    </lineage>
</organism>
<evidence type="ECO:0000256" key="1">
    <source>
        <dbReference type="SAM" id="MobiDB-lite"/>
    </source>
</evidence>
<proteinExistence type="predicted"/>
<reference evidence="3" key="1">
    <citation type="journal article" date="2017" name="Front. Plant Sci.">
        <title>Climate Clever Clovers: New Paradigm to Reduce the Environmental Footprint of Ruminants by Breeding Low Methanogenic Forages Utilizing Haplotype Variation.</title>
        <authorList>
            <person name="Kaur P."/>
            <person name="Appels R."/>
            <person name="Bayer P.E."/>
            <person name="Keeble-Gagnere G."/>
            <person name="Wang J."/>
            <person name="Hirakawa H."/>
            <person name="Shirasawa K."/>
            <person name="Vercoe P."/>
            <person name="Stefanova K."/>
            <person name="Durmic Z."/>
            <person name="Nichols P."/>
            <person name="Revell C."/>
            <person name="Isobe S.N."/>
            <person name="Edwards D."/>
            <person name="Erskine W."/>
        </authorList>
    </citation>
    <scope>NUCLEOTIDE SEQUENCE [LARGE SCALE GENOMIC DNA]</scope>
    <source>
        <strain evidence="3">cv. Daliak</strain>
    </source>
</reference>
<evidence type="ECO:0000313" key="3">
    <source>
        <dbReference type="Proteomes" id="UP000242715"/>
    </source>
</evidence>
<protein>
    <submittedName>
        <fullName evidence="2">Uncharacterized protein</fullName>
    </submittedName>
</protein>
<dbReference type="Proteomes" id="UP000242715">
    <property type="component" value="Unassembled WGS sequence"/>
</dbReference>
<accession>A0A2Z6M7C4</accession>
<name>A0A2Z6M7C4_TRISU</name>
<feature type="compositionally biased region" description="Acidic residues" evidence="1">
    <location>
        <begin position="81"/>
        <end position="99"/>
    </location>
</feature>
<evidence type="ECO:0000313" key="2">
    <source>
        <dbReference type="EMBL" id="GAU28136.1"/>
    </source>
</evidence>
<sequence length="99" mass="10777">MNLTVHQRNREKVIAFPITTQNHASTVVKIAAPLMGDDPTIHRPPTPTMGVADSPQILGSLVRPPEVNGKEVNVGSTNHGDEEEVVIETQNMEDETMVP</sequence>
<feature type="region of interest" description="Disordered" evidence="1">
    <location>
        <begin position="35"/>
        <end position="99"/>
    </location>
</feature>
<dbReference type="EMBL" id="DF973368">
    <property type="protein sequence ID" value="GAU28136.1"/>
    <property type="molecule type" value="Genomic_DNA"/>
</dbReference>